<dbReference type="InterPro" id="IPR037391">
    <property type="entry name" value="PMF1-bd"/>
</dbReference>
<accession>A0A8J4XBU9</accession>
<feature type="coiled-coil region" evidence="1">
    <location>
        <begin position="146"/>
        <end position="215"/>
    </location>
</feature>
<protein>
    <submittedName>
        <fullName evidence="3">Polyamine-modulated factor 1-binding protein 1 isoform X1</fullName>
    </submittedName>
</protein>
<dbReference type="GO" id="GO:0007283">
    <property type="term" value="P:spermatogenesis"/>
    <property type="evidence" value="ECO:0007669"/>
    <property type="project" value="TreeGrafter"/>
</dbReference>
<organism evidence="3 4">
    <name type="scientific">Clarias magur</name>
    <name type="common">Asian catfish</name>
    <name type="synonym">Macropteronotus magur</name>
    <dbReference type="NCBI Taxonomy" id="1594786"/>
    <lineage>
        <taxon>Eukaryota</taxon>
        <taxon>Metazoa</taxon>
        <taxon>Chordata</taxon>
        <taxon>Craniata</taxon>
        <taxon>Vertebrata</taxon>
        <taxon>Euteleostomi</taxon>
        <taxon>Actinopterygii</taxon>
        <taxon>Neopterygii</taxon>
        <taxon>Teleostei</taxon>
        <taxon>Ostariophysi</taxon>
        <taxon>Siluriformes</taxon>
        <taxon>Clariidae</taxon>
        <taxon>Clarias</taxon>
    </lineage>
</organism>
<proteinExistence type="predicted"/>
<evidence type="ECO:0000256" key="1">
    <source>
        <dbReference type="SAM" id="Coils"/>
    </source>
</evidence>
<dbReference type="Proteomes" id="UP000727407">
    <property type="component" value="Unassembled WGS sequence"/>
</dbReference>
<name>A0A8J4XBU9_CLAMG</name>
<evidence type="ECO:0000313" key="3">
    <source>
        <dbReference type="EMBL" id="KAF5901293.1"/>
    </source>
</evidence>
<dbReference type="EMBL" id="QNUK01000115">
    <property type="protein sequence ID" value="KAF5901293.1"/>
    <property type="molecule type" value="Genomic_DNA"/>
</dbReference>
<sequence length="411" mass="48490">HSREMETCQDELLLQQLRKLSLSEQEAKMKVEEREAQIQQLQDTITELHQEMSLKDQDKLGQLQQLVLLETRVKELTQELQKSAQTIAQLRHEARENLASNSVFHREMSSDQTAAQGLELLKSELAHRDASIRKLQRDLLASHQARDTQSAQLDVQEQRLWELQRELQEKQQELQRGHQRLQQLSTELQSTSRNAHELQGQLREARTRLVQVEAENEALLGYKRLRTSEEEKLSDDLSSTQRGAEEEQDSQRKIRELEEELSATRTRLGDCQDGAQEDQKRLEEQIHQLQQEVSRLNLQHRCINQQLQERTVELRSLQKAHAELQVRDNACQRELRRIREELHNATLRAEEERLKEVQIDELQREVDRMLALLEKDREDGSQTEELETLRDQQLRLKDEMERVREVCVCEL</sequence>
<dbReference type="PANTHER" id="PTHR18881">
    <property type="entry name" value="POLYAMINE-MODULATED FACTOR 1-BINDING PROTEIN 1-RELATED"/>
    <property type="match status" value="1"/>
</dbReference>
<evidence type="ECO:0000313" key="4">
    <source>
        <dbReference type="Proteomes" id="UP000727407"/>
    </source>
</evidence>
<gene>
    <name evidence="3" type="ORF">DAT39_008946</name>
</gene>
<keyword evidence="1" id="KW-0175">Coiled coil</keyword>
<evidence type="ECO:0000256" key="2">
    <source>
        <dbReference type="SAM" id="MobiDB-lite"/>
    </source>
</evidence>
<feature type="coiled-coil region" evidence="1">
    <location>
        <begin position="22"/>
        <end position="93"/>
    </location>
</feature>
<reference evidence="3" key="1">
    <citation type="submission" date="2020-07" db="EMBL/GenBank/DDBJ databases">
        <title>Clarias magur genome sequencing, assembly and annotation.</title>
        <authorList>
            <person name="Kushwaha B."/>
            <person name="Kumar R."/>
            <person name="Das P."/>
            <person name="Joshi C.G."/>
            <person name="Kumar D."/>
            <person name="Nagpure N.S."/>
            <person name="Pandey M."/>
            <person name="Agarwal S."/>
            <person name="Srivastava S."/>
            <person name="Singh M."/>
            <person name="Sahoo L."/>
            <person name="Jayasankar P."/>
            <person name="Meher P.K."/>
            <person name="Koringa P.G."/>
            <person name="Iquebal M.A."/>
            <person name="Das S.P."/>
            <person name="Bit A."/>
            <person name="Patnaik S."/>
            <person name="Patel N."/>
            <person name="Shah T.M."/>
            <person name="Hinsu A."/>
            <person name="Jena J.K."/>
        </authorList>
    </citation>
    <scope>NUCLEOTIDE SEQUENCE</scope>
    <source>
        <strain evidence="3">CIFAMagur01</strain>
        <tissue evidence="3">Testis</tissue>
    </source>
</reference>
<feature type="non-terminal residue" evidence="3">
    <location>
        <position position="411"/>
    </location>
</feature>
<keyword evidence="4" id="KW-1185">Reference proteome</keyword>
<dbReference type="OrthoDB" id="8964885at2759"/>
<dbReference type="PANTHER" id="PTHR18881:SF2">
    <property type="entry name" value="POLYAMINE-MODULATED FACTOR 1-BINDING PROTEIN 1"/>
    <property type="match status" value="1"/>
</dbReference>
<feature type="region of interest" description="Disordered" evidence="2">
    <location>
        <begin position="229"/>
        <end position="253"/>
    </location>
</feature>
<feature type="compositionally biased region" description="Basic and acidic residues" evidence="2">
    <location>
        <begin position="243"/>
        <end position="253"/>
    </location>
</feature>
<comment type="caution">
    <text evidence="3">The sequence shown here is derived from an EMBL/GenBank/DDBJ whole genome shotgun (WGS) entry which is preliminary data.</text>
</comment>
<dbReference type="AlphaFoldDB" id="A0A8J4XBU9"/>